<comment type="caution">
    <text evidence="2">The sequence shown here is derived from an EMBL/GenBank/DDBJ whole genome shotgun (WGS) entry which is preliminary data.</text>
</comment>
<feature type="chain" id="PRO_5013016480" evidence="1">
    <location>
        <begin position="23"/>
        <end position="120"/>
    </location>
</feature>
<accession>A0A2C6DSZ7</accession>
<protein>
    <submittedName>
        <fullName evidence="2">DUF2799 domain-containing protein</fullName>
    </submittedName>
</protein>
<reference evidence="3" key="1">
    <citation type="submission" date="2017-09" db="EMBL/GenBank/DDBJ databases">
        <title>FDA dAtabase for Regulatory Grade micrObial Sequences (FDA-ARGOS): Supporting development and validation of Infectious Disease Dx tests.</title>
        <authorList>
            <person name="Minogue T."/>
            <person name="Wolcott M."/>
            <person name="Wasieloski L."/>
            <person name="Aguilar W."/>
            <person name="Moore D."/>
            <person name="Tallon L."/>
            <person name="Sadzewicz L."/>
            <person name="Ott S."/>
            <person name="Zhao X."/>
            <person name="Nagaraj S."/>
            <person name="Vavikolanu K."/>
            <person name="Aluvathingal J."/>
            <person name="Nadendla S."/>
            <person name="Sichtig H."/>
        </authorList>
    </citation>
    <scope>NUCLEOTIDE SEQUENCE [LARGE SCALE GENOMIC DNA]</scope>
    <source>
        <strain evidence="3">FDAARGOS_387</strain>
    </source>
</reference>
<organism evidence="2 3">
    <name type="scientific">Budvicia aquatica</name>
    <dbReference type="NCBI Taxonomy" id="82979"/>
    <lineage>
        <taxon>Bacteria</taxon>
        <taxon>Pseudomonadati</taxon>
        <taxon>Pseudomonadota</taxon>
        <taxon>Gammaproteobacteria</taxon>
        <taxon>Enterobacterales</taxon>
        <taxon>Budviciaceae</taxon>
        <taxon>Budvicia</taxon>
    </lineage>
</organism>
<dbReference type="NCBIfam" id="NF008518">
    <property type="entry name" value="PRK11443.1"/>
    <property type="match status" value="1"/>
</dbReference>
<dbReference type="OrthoDB" id="6433560at2"/>
<evidence type="ECO:0000313" key="3">
    <source>
        <dbReference type="Proteomes" id="UP000224974"/>
    </source>
</evidence>
<dbReference type="AlphaFoldDB" id="A0A2C6DSZ7"/>
<sequence>MKYALVLTLALILTACSSSSSHQVENTDSAVPQSKWFDIGYNEALGGNGVKENTTLAEWYGEAEINRSAYLQGYAKGQQDFCLPDNITAFANSGKDFPASCNSVADSAQLKHQWQQVMDK</sequence>
<keyword evidence="1" id="KW-0732">Signal</keyword>
<dbReference type="EMBL" id="PDDX01000001">
    <property type="protein sequence ID" value="PHI31931.1"/>
    <property type="molecule type" value="Genomic_DNA"/>
</dbReference>
<dbReference type="RefSeq" id="WP_029096846.1">
    <property type="nucleotide sequence ID" value="NZ_BRLG01000006.1"/>
</dbReference>
<gene>
    <name evidence="2" type="ORF">CRN84_22710</name>
</gene>
<dbReference type="PROSITE" id="PS51257">
    <property type="entry name" value="PROKAR_LIPOPROTEIN"/>
    <property type="match status" value="1"/>
</dbReference>
<keyword evidence="3" id="KW-1185">Reference proteome</keyword>
<evidence type="ECO:0000313" key="2">
    <source>
        <dbReference type="EMBL" id="PHI31931.1"/>
    </source>
</evidence>
<name>A0A2C6DSZ7_9GAMM</name>
<dbReference type="InterPro" id="IPR021242">
    <property type="entry name" value="DUF2799"/>
</dbReference>
<feature type="signal peptide" evidence="1">
    <location>
        <begin position="1"/>
        <end position="22"/>
    </location>
</feature>
<dbReference type="Proteomes" id="UP000224974">
    <property type="component" value="Unassembled WGS sequence"/>
</dbReference>
<dbReference type="Pfam" id="PF10973">
    <property type="entry name" value="DUF2799"/>
    <property type="match status" value="1"/>
</dbReference>
<evidence type="ECO:0000256" key="1">
    <source>
        <dbReference type="SAM" id="SignalP"/>
    </source>
</evidence>
<proteinExistence type="predicted"/>